<dbReference type="PANTHER" id="PTHR33181">
    <property type="entry name" value="OS01G0778500 PROTEIN"/>
    <property type="match status" value="1"/>
</dbReference>
<keyword evidence="1" id="KW-0732">Signal</keyword>
<organism evidence="2 3">
    <name type="scientific">Rhododendron williamsianum</name>
    <dbReference type="NCBI Taxonomy" id="262921"/>
    <lineage>
        <taxon>Eukaryota</taxon>
        <taxon>Viridiplantae</taxon>
        <taxon>Streptophyta</taxon>
        <taxon>Embryophyta</taxon>
        <taxon>Tracheophyta</taxon>
        <taxon>Spermatophyta</taxon>
        <taxon>Magnoliopsida</taxon>
        <taxon>eudicotyledons</taxon>
        <taxon>Gunneridae</taxon>
        <taxon>Pentapetalae</taxon>
        <taxon>asterids</taxon>
        <taxon>Ericales</taxon>
        <taxon>Ericaceae</taxon>
        <taxon>Ericoideae</taxon>
        <taxon>Rhodoreae</taxon>
        <taxon>Rhododendron</taxon>
    </lineage>
</organism>
<sequence length="117" mass="13593">MRWWRKMVVPMRRIWIVVAKGVGIRKTGKDGFSDLPLNFVNTTSSLFSVDCGLNALRVNVSLAIDKISQIIHILCLIRLIEHVYTPVGLVKLRQEVRTCEYQDVHVLWEMLNRMKQS</sequence>
<dbReference type="AlphaFoldDB" id="A0A6A4LWR6"/>
<comment type="caution">
    <text evidence="2">The sequence shown here is derived from an EMBL/GenBank/DDBJ whole genome shotgun (WGS) entry which is preliminary data.</text>
</comment>
<protein>
    <submittedName>
        <fullName evidence="2">Uncharacterized protein</fullName>
    </submittedName>
</protein>
<feature type="signal peptide" evidence="1">
    <location>
        <begin position="1"/>
        <end position="19"/>
    </location>
</feature>
<evidence type="ECO:0000313" key="2">
    <source>
        <dbReference type="EMBL" id="KAE9458778.1"/>
    </source>
</evidence>
<evidence type="ECO:0000256" key="1">
    <source>
        <dbReference type="SAM" id="SignalP"/>
    </source>
</evidence>
<evidence type="ECO:0000313" key="3">
    <source>
        <dbReference type="Proteomes" id="UP000428333"/>
    </source>
</evidence>
<name>A0A6A4LWR6_9ERIC</name>
<proteinExistence type="predicted"/>
<keyword evidence="3" id="KW-1185">Reference proteome</keyword>
<dbReference type="PANTHER" id="PTHR33181:SF4">
    <property type="entry name" value="OVULE PROTEIN"/>
    <property type="match status" value="1"/>
</dbReference>
<feature type="chain" id="PRO_5025541475" evidence="1">
    <location>
        <begin position="20"/>
        <end position="117"/>
    </location>
</feature>
<feature type="non-terminal residue" evidence="2">
    <location>
        <position position="1"/>
    </location>
</feature>
<gene>
    <name evidence="2" type="ORF">C3L33_09318</name>
</gene>
<dbReference type="EMBL" id="QEFC01001235">
    <property type="protein sequence ID" value="KAE9458778.1"/>
    <property type="molecule type" value="Genomic_DNA"/>
</dbReference>
<dbReference type="OrthoDB" id="661559at2759"/>
<reference evidence="2 3" key="1">
    <citation type="journal article" date="2019" name="Genome Biol. Evol.">
        <title>The Rhododendron genome and chromosomal organization provide insight into shared whole-genome duplications across the heath family (Ericaceae).</title>
        <authorList>
            <person name="Soza V.L."/>
            <person name="Lindsley D."/>
            <person name="Waalkes A."/>
            <person name="Ramage E."/>
            <person name="Patwardhan R.P."/>
            <person name="Burton J.N."/>
            <person name="Adey A."/>
            <person name="Kumar A."/>
            <person name="Qiu R."/>
            <person name="Shendure J."/>
            <person name="Hall B."/>
        </authorList>
    </citation>
    <scope>NUCLEOTIDE SEQUENCE [LARGE SCALE GENOMIC DNA]</scope>
    <source>
        <strain evidence="2">RSF 1966-606</strain>
    </source>
</reference>
<dbReference type="Proteomes" id="UP000428333">
    <property type="component" value="Linkage Group LG05"/>
</dbReference>
<accession>A0A6A4LWR6</accession>